<evidence type="ECO:0000259" key="3">
    <source>
        <dbReference type="PROSITE" id="PS51272"/>
    </source>
</evidence>
<feature type="domain" description="SLH" evidence="3">
    <location>
        <begin position="488"/>
        <end position="545"/>
    </location>
</feature>
<dbReference type="EMBL" id="JARBCY010000018">
    <property type="protein sequence ID" value="MEF3317502.1"/>
    <property type="molecule type" value="Genomic_DNA"/>
</dbReference>
<keyword evidence="2" id="KW-0732">Signal</keyword>
<gene>
    <name evidence="4" type="ORF">PV361_02155</name>
</gene>
<dbReference type="Pfam" id="PF00395">
    <property type="entry name" value="SLH"/>
    <property type="match status" value="3"/>
</dbReference>
<feature type="signal peptide" evidence="2">
    <location>
        <begin position="1"/>
        <end position="27"/>
    </location>
</feature>
<comment type="caution">
    <text evidence="4">The sequence shown here is derived from an EMBL/GenBank/DDBJ whole genome shotgun (WGS) entry which is preliminary data.</text>
</comment>
<feature type="domain" description="SLH" evidence="3">
    <location>
        <begin position="424"/>
        <end position="487"/>
    </location>
</feature>
<evidence type="ECO:0000313" key="5">
    <source>
        <dbReference type="Proteomes" id="UP001328425"/>
    </source>
</evidence>
<organism evidence="4 5">
    <name type="scientific">Peptoniphilus grossensis</name>
    <dbReference type="NCBI Taxonomy" id="1465756"/>
    <lineage>
        <taxon>Bacteria</taxon>
        <taxon>Bacillati</taxon>
        <taxon>Bacillota</taxon>
        <taxon>Tissierellia</taxon>
        <taxon>Tissierellales</taxon>
        <taxon>Peptoniphilaceae</taxon>
        <taxon>Peptoniphilus</taxon>
    </lineage>
</organism>
<dbReference type="PANTHER" id="PTHR43308">
    <property type="entry name" value="OUTER MEMBRANE PROTEIN ALPHA-RELATED"/>
    <property type="match status" value="1"/>
</dbReference>
<dbReference type="Proteomes" id="UP001328425">
    <property type="component" value="Unassembled WGS sequence"/>
</dbReference>
<dbReference type="Pfam" id="PF17936">
    <property type="entry name" value="Big_6"/>
    <property type="match status" value="1"/>
</dbReference>
<feature type="region of interest" description="Disordered" evidence="1">
    <location>
        <begin position="37"/>
        <end position="70"/>
    </location>
</feature>
<feature type="compositionally biased region" description="Basic and acidic residues" evidence="1">
    <location>
        <begin position="37"/>
        <end position="53"/>
    </location>
</feature>
<name>A0ABU7X8A5_9FIRM</name>
<dbReference type="PROSITE" id="PS51272">
    <property type="entry name" value="SLH"/>
    <property type="match status" value="3"/>
</dbReference>
<reference evidence="4 5" key="1">
    <citation type="submission" date="2022-11" db="EMBL/GenBank/DDBJ databases">
        <title>The First Case of Preauricular Fistular Abscess Caused by Peptoniphilus grossensis.</title>
        <authorList>
            <person name="Byun J.-H."/>
        </authorList>
    </citation>
    <scope>NUCLEOTIDE SEQUENCE [LARGE SCALE GENOMIC DNA]</scope>
    <source>
        <strain evidence="4 5">GYB008</strain>
    </source>
</reference>
<evidence type="ECO:0000313" key="4">
    <source>
        <dbReference type="EMBL" id="MEF3317502.1"/>
    </source>
</evidence>
<feature type="compositionally biased region" description="Basic and acidic residues" evidence="1">
    <location>
        <begin position="59"/>
        <end position="70"/>
    </location>
</feature>
<sequence>MKPYSKKYLTLALAGVLAASMPASIFASSGKDLLKDAQNETEYRKDNNSKKDKDDDEKTTEADRSRVRDRRKTLEKDKRYNIEDVIDLPRGARIVEGETSFKYEETGKHTEYVTIRFEDGSEKKIKLTFDVEKKNGRYDDVDISNVKYNGREITGKTEPYADIYIERSKKDDRYIGEADRDGRFSIKYDILKDETVYVYAEKSGDRSKRVKVSGEEDDYIKGSKVEANSLSLMGKTLTGFIRNHPYENIKVYYDGELYGTFRTDKNSYFTVNLRDDISKKDLDDLKFYTDKKTAENDKLTITEAKEGQKLVKGKANAKDTITVYDASNRKLGSIEVNNSGVFTVFLDRELIAGETIKVEAKTDDDDVEKLDYKVTKKAIQEERVIAYIEGYPDETFKPQNNVTRAEAAQMFATLINGGSSFGLGDKTKFSDANDEWYSAAVNYVVEKNLINGYPNGTFKPNESITRAEFAQMISGYIKTEKTIKSDFNDIQDHWAKDAIDKLNGNKNVSGYPDGSFKPNAKITRAEAVTILNSVFDRNTSALSLNNVNKSALNKFSDVNEGFWAYYNIIDAANSHDRERLNSSSGIDIWK</sequence>
<accession>A0ABU7X8A5</accession>
<dbReference type="InterPro" id="IPR001119">
    <property type="entry name" value="SLH_dom"/>
</dbReference>
<feature type="chain" id="PRO_5046866954" evidence="2">
    <location>
        <begin position="28"/>
        <end position="590"/>
    </location>
</feature>
<evidence type="ECO:0000256" key="1">
    <source>
        <dbReference type="SAM" id="MobiDB-lite"/>
    </source>
</evidence>
<dbReference type="InterPro" id="IPR041498">
    <property type="entry name" value="Big_6"/>
</dbReference>
<keyword evidence="5" id="KW-1185">Reference proteome</keyword>
<proteinExistence type="predicted"/>
<feature type="domain" description="SLH" evidence="3">
    <location>
        <begin position="358"/>
        <end position="420"/>
    </location>
</feature>
<protein>
    <submittedName>
        <fullName evidence="4">S-layer homology domain-containing protein</fullName>
    </submittedName>
</protein>
<evidence type="ECO:0000256" key="2">
    <source>
        <dbReference type="SAM" id="SignalP"/>
    </source>
</evidence>
<dbReference type="InterPro" id="IPR051465">
    <property type="entry name" value="Cell_Envelope_Struct_Comp"/>
</dbReference>
<dbReference type="RefSeq" id="WP_332086786.1">
    <property type="nucleotide sequence ID" value="NZ_JARBCY010000018.1"/>
</dbReference>